<protein>
    <submittedName>
        <fullName evidence="1">Uncharacterized protein</fullName>
    </submittedName>
</protein>
<dbReference type="AlphaFoldDB" id="A0A0B7JTQ0"/>
<dbReference type="EMBL" id="CDPU01000005">
    <property type="protein sequence ID" value="CEO46667.1"/>
    <property type="molecule type" value="Genomic_DNA"/>
</dbReference>
<gene>
    <name evidence="1" type="ORF">BN869_000002722_1</name>
</gene>
<evidence type="ECO:0000313" key="1">
    <source>
        <dbReference type="EMBL" id="CEO46667.1"/>
    </source>
</evidence>
<reference evidence="1" key="1">
    <citation type="submission" date="2015-01" db="EMBL/GenBank/DDBJ databases">
        <authorList>
            <person name="Durling Mikael"/>
        </authorList>
    </citation>
    <scope>NUCLEOTIDE SEQUENCE</scope>
</reference>
<sequence>MAACSDSWLGQAGWTPHCVTPCKGFGGPTLGPCGKQMACMHGQVQLTLGMGFSSLRVEYDGFRLEDRVDNADMDIGN</sequence>
<name>A0A0B7JTQ0_BIOOC</name>
<accession>A0A0B7JTQ0</accession>
<proteinExistence type="predicted"/>
<organism evidence="1">
    <name type="scientific">Bionectria ochroleuca</name>
    <name type="common">Gliocladium roseum</name>
    <dbReference type="NCBI Taxonomy" id="29856"/>
    <lineage>
        <taxon>Eukaryota</taxon>
        <taxon>Fungi</taxon>
        <taxon>Dikarya</taxon>
        <taxon>Ascomycota</taxon>
        <taxon>Pezizomycotina</taxon>
        <taxon>Sordariomycetes</taxon>
        <taxon>Hypocreomycetidae</taxon>
        <taxon>Hypocreales</taxon>
        <taxon>Bionectriaceae</taxon>
        <taxon>Clonostachys</taxon>
    </lineage>
</organism>